<proteinExistence type="predicted"/>
<evidence type="ECO:0000313" key="6">
    <source>
        <dbReference type="Proteomes" id="UP000018949"/>
    </source>
</evidence>
<reference evidence="5 6" key="1">
    <citation type="submission" date="2013-12" db="EMBL/GenBank/DDBJ databases">
        <title>NBRP : Genome information of microbial organism related human and environment.</title>
        <authorList>
            <person name="Hattori M."/>
            <person name="Oshima K."/>
            <person name="Inaba H."/>
            <person name="Suda W."/>
            <person name="Sakamoto M."/>
            <person name="Iino T."/>
            <person name="Kitahara M."/>
            <person name="Oshida Y."/>
            <person name="Iida T."/>
            <person name="Kudo T."/>
            <person name="Itoh T."/>
            <person name="Ahmed I."/>
            <person name="Ohkuma M."/>
        </authorList>
    </citation>
    <scope>NUCLEOTIDE SEQUENCE [LARGE SCALE GENOMIC DNA]</scope>
    <source>
        <strain evidence="5 6">JCM 21738</strain>
    </source>
</reference>
<protein>
    <recommendedName>
        <fullName evidence="4">Zinc finger CHC2-type domain-containing protein</fullName>
    </recommendedName>
</protein>
<keyword evidence="6" id="KW-1185">Reference proteome</keyword>
<comment type="caution">
    <text evidence="5">The sequence shown here is derived from an EMBL/GenBank/DDBJ whole genome shotgun (WGS) entry which is preliminary data.</text>
</comment>
<dbReference type="PANTHER" id="PTHR30313">
    <property type="entry name" value="DNA PRIMASE"/>
    <property type="match status" value="1"/>
</dbReference>
<dbReference type="GO" id="GO:0005737">
    <property type="term" value="C:cytoplasm"/>
    <property type="evidence" value="ECO:0007669"/>
    <property type="project" value="TreeGrafter"/>
</dbReference>
<evidence type="ECO:0000256" key="1">
    <source>
        <dbReference type="ARBA" id="ARBA00022723"/>
    </source>
</evidence>
<dbReference type="eggNOG" id="COG0358">
    <property type="taxonomic scope" value="Bacteria"/>
</dbReference>
<dbReference type="SMART" id="SM00400">
    <property type="entry name" value="ZnF_CHCC"/>
    <property type="match status" value="1"/>
</dbReference>
<organism evidence="5 6">
    <name type="scientific">Mesobacillus boroniphilus JCM 21738</name>
    <dbReference type="NCBI Taxonomy" id="1294265"/>
    <lineage>
        <taxon>Bacteria</taxon>
        <taxon>Bacillati</taxon>
        <taxon>Bacillota</taxon>
        <taxon>Bacilli</taxon>
        <taxon>Bacillales</taxon>
        <taxon>Bacillaceae</taxon>
        <taxon>Mesobacillus</taxon>
    </lineage>
</organism>
<evidence type="ECO:0000256" key="3">
    <source>
        <dbReference type="ARBA" id="ARBA00022833"/>
    </source>
</evidence>
<keyword evidence="2" id="KW-0863">Zinc-finger</keyword>
<dbReference type="GO" id="GO:0003899">
    <property type="term" value="F:DNA-directed RNA polymerase activity"/>
    <property type="evidence" value="ECO:0007669"/>
    <property type="project" value="InterPro"/>
</dbReference>
<dbReference type="SUPFAM" id="SSF57783">
    <property type="entry name" value="Zinc beta-ribbon"/>
    <property type="match status" value="1"/>
</dbReference>
<dbReference type="GO" id="GO:0003677">
    <property type="term" value="F:DNA binding"/>
    <property type="evidence" value="ECO:0007669"/>
    <property type="project" value="InterPro"/>
</dbReference>
<name>W4RUQ9_9BACI</name>
<dbReference type="GO" id="GO:0008270">
    <property type="term" value="F:zinc ion binding"/>
    <property type="evidence" value="ECO:0007669"/>
    <property type="project" value="UniProtKB-KW"/>
</dbReference>
<evidence type="ECO:0000256" key="2">
    <source>
        <dbReference type="ARBA" id="ARBA00022771"/>
    </source>
</evidence>
<dbReference type="PANTHER" id="PTHR30313:SF2">
    <property type="entry name" value="DNA PRIMASE"/>
    <property type="match status" value="1"/>
</dbReference>
<feature type="domain" description="Zinc finger CHC2-type" evidence="4">
    <location>
        <begin position="41"/>
        <end position="91"/>
    </location>
</feature>
<keyword evidence="1" id="KW-0479">Metal-binding</keyword>
<dbReference type="Gene3D" id="3.90.580.10">
    <property type="entry name" value="Zinc finger, CHC2-type domain"/>
    <property type="match status" value="1"/>
</dbReference>
<sequence length="196" mass="22975">MSENTVIQEIKCMLSIEDALHQYLGIKPDRKSNAKSLNIKCPFHNDRSPSFTIWPQSNTWKCWAGCGHGDVINLVSKIHSFSNEDAILLLRKQLLIERKWPATVYTTWINNRKLLTGFKETKKQIVFMLLEIRSLFKIVLKQVTSFEDIDLLGDVYHTIPLIEKYLEELESREIEMQIATVKHLLPFLNKWRENCE</sequence>
<keyword evidence="3" id="KW-0862">Zinc</keyword>
<dbReference type="RefSeq" id="WP_023614668.1">
    <property type="nucleotide sequence ID" value="NZ_BAUW01000133.1"/>
</dbReference>
<dbReference type="GO" id="GO:0006269">
    <property type="term" value="P:DNA replication, synthesis of primer"/>
    <property type="evidence" value="ECO:0007669"/>
    <property type="project" value="TreeGrafter"/>
</dbReference>
<gene>
    <name evidence="5" type="ORF">JCM21738_5244</name>
</gene>
<evidence type="ECO:0000313" key="5">
    <source>
        <dbReference type="EMBL" id="GAE48160.1"/>
    </source>
</evidence>
<dbReference type="InterPro" id="IPR036977">
    <property type="entry name" value="DNA_primase_Znf_CHC2"/>
</dbReference>
<dbReference type="Proteomes" id="UP000018949">
    <property type="component" value="Unassembled WGS sequence"/>
</dbReference>
<dbReference type="InterPro" id="IPR002694">
    <property type="entry name" value="Znf_CHC2"/>
</dbReference>
<dbReference type="Pfam" id="PF01807">
    <property type="entry name" value="Zn_ribbon_DnaG"/>
    <property type="match status" value="1"/>
</dbReference>
<dbReference type="AlphaFoldDB" id="W4RUQ9"/>
<dbReference type="EMBL" id="BAUW01000133">
    <property type="protein sequence ID" value="GAE48160.1"/>
    <property type="molecule type" value="Genomic_DNA"/>
</dbReference>
<dbReference type="InterPro" id="IPR050219">
    <property type="entry name" value="DnaG_primase"/>
</dbReference>
<accession>W4RUQ9</accession>
<evidence type="ECO:0000259" key="4">
    <source>
        <dbReference type="SMART" id="SM00400"/>
    </source>
</evidence>